<comment type="subunit">
    <text evidence="4 11">Homodimer.</text>
</comment>
<evidence type="ECO:0000256" key="7">
    <source>
        <dbReference type="ARBA" id="ARBA00022679"/>
    </source>
</evidence>
<evidence type="ECO:0000256" key="3">
    <source>
        <dbReference type="ARBA" id="ARBA00007970"/>
    </source>
</evidence>
<dbReference type="SUPFAM" id="SSF53383">
    <property type="entry name" value="PLP-dependent transferases"/>
    <property type="match status" value="1"/>
</dbReference>
<dbReference type="InterPro" id="IPR004839">
    <property type="entry name" value="Aminotransferase_I/II_large"/>
</dbReference>
<dbReference type="Proteomes" id="UP001331561">
    <property type="component" value="Unassembled WGS sequence"/>
</dbReference>
<name>A0ABU6K462_9RHOO</name>
<keyword evidence="7 11" id="KW-0808">Transferase</keyword>
<gene>
    <name evidence="11 13" type="primary">hisC</name>
    <name evidence="13" type="ORF">VVD49_13275</name>
</gene>
<evidence type="ECO:0000256" key="10">
    <source>
        <dbReference type="ARBA" id="ARBA00047481"/>
    </source>
</evidence>
<dbReference type="InterPro" id="IPR005861">
    <property type="entry name" value="HisP_aminotrans"/>
</dbReference>
<keyword evidence="9 11" id="KW-0368">Histidine biosynthesis</keyword>
<sequence>MSASPQDLVRPDVMALSAYHVPPATGMIKLDAMENPYRLPEALRDVVSDVAHGVSLNRYPDASCTKLKSVLRESMQIPESAGIVVGNGSDELIQIIAMALAKPGATILSIEPSFVMYRMIATFCGMRYVGVPLREDFSLDVPAVLAAIEQEKPAVLFIAYPNNPTGNLFASEDIVAILQAAPGIVVIDEAYTPFAGKSFMSRLAEFPNLVVMRTLSKLGLAALRLGYMAGAKAWMDEFEKLRLPYNINTMTQAIATRVLEAGDALQEQAEIIVAERARVYHELAGLKGVKAFRSQANFVLLRVPDAVQVFNGLKARQILVKNLHAAHPMLENCIRVTIGTPAENDAFLNVLSELL</sequence>
<dbReference type="Gene3D" id="3.40.640.10">
    <property type="entry name" value="Type I PLP-dependent aspartate aminotransferase-like (Major domain)"/>
    <property type="match status" value="1"/>
</dbReference>
<evidence type="ECO:0000313" key="13">
    <source>
        <dbReference type="EMBL" id="MEC5386702.1"/>
    </source>
</evidence>
<keyword evidence="5 11" id="KW-0032">Aminotransferase</keyword>
<feature type="domain" description="Aminotransferase class I/classII large" evidence="12">
    <location>
        <begin position="26"/>
        <end position="350"/>
    </location>
</feature>
<dbReference type="InterPro" id="IPR015421">
    <property type="entry name" value="PyrdxlP-dep_Trfase_major"/>
</dbReference>
<comment type="similarity">
    <text evidence="3 11">Belongs to the class-II pyridoxal-phosphate-dependent aminotransferase family. Histidinol-phosphate aminotransferase subfamily.</text>
</comment>
<dbReference type="Pfam" id="PF00155">
    <property type="entry name" value="Aminotran_1_2"/>
    <property type="match status" value="1"/>
</dbReference>
<evidence type="ECO:0000256" key="9">
    <source>
        <dbReference type="ARBA" id="ARBA00023102"/>
    </source>
</evidence>
<accession>A0ABU6K462</accession>
<keyword evidence="6 11" id="KW-0028">Amino-acid biosynthesis</keyword>
<reference evidence="13 14" key="1">
    <citation type="submission" date="2024-01" db="EMBL/GenBank/DDBJ databases">
        <title>Uliginosibacterium soil sp. nov.</title>
        <authorList>
            <person name="Lv Y."/>
        </authorList>
    </citation>
    <scope>NUCLEOTIDE SEQUENCE [LARGE SCALE GENOMIC DNA]</scope>
    <source>
        <strain evidence="13 14">H3</strain>
    </source>
</reference>
<keyword evidence="8 11" id="KW-0663">Pyridoxal phosphate</keyword>
<evidence type="ECO:0000256" key="8">
    <source>
        <dbReference type="ARBA" id="ARBA00022898"/>
    </source>
</evidence>
<dbReference type="Gene3D" id="3.90.1150.10">
    <property type="entry name" value="Aspartate Aminotransferase, domain 1"/>
    <property type="match status" value="1"/>
</dbReference>
<dbReference type="CDD" id="cd00609">
    <property type="entry name" value="AAT_like"/>
    <property type="match status" value="1"/>
</dbReference>
<evidence type="ECO:0000256" key="5">
    <source>
        <dbReference type="ARBA" id="ARBA00022576"/>
    </source>
</evidence>
<organism evidence="13 14">
    <name type="scientific">Uliginosibacterium silvisoli</name>
    <dbReference type="NCBI Taxonomy" id="3114758"/>
    <lineage>
        <taxon>Bacteria</taxon>
        <taxon>Pseudomonadati</taxon>
        <taxon>Pseudomonadota</taxon>
        <taxon>Betaproteobacteria</taxon>
        <taxon>Rhodocyclales</taxon>
        <taxon>Zoogloeaceae</taxon>
        <taxon>Uliginosibacterium</taxon>
    </lineage>
</organism>
<comment type="pathway">
    <text evidence="2 11">Amino-acid biosynthesis; L-histidine biosynthesis; L-histidine from 5-phospho-alpha-D-ribose 1-diphosphate: step 7/9.</text>
</comment>
<dbReference type="RefSeq" id="WP_327599661.1">
    <property type="nucleotide sequence ID" value="NZ_JAYXHS010000002.1"/>
</dbReference>
<dbReference type="NCBIfam" id="TIGR01141">
    <property type="entry name" value="hisC"/>
    <property type="match status" value="1"/>
</dbReference>
<dbReference type="PANTHER" id="PTHR42885:SF2">
    <property type="entry name" value="HISTIDINOL-PHOSPHATE AMINOTRANSFERASE"/>
    <property type="match status" value="1"/>
</dbReference>
<dbReference type="InterPro" id="IPR015422">
    <property type="entry name" value="PyrdxlP-dep_Trfase_small"/>
</dbReference>
<dbReference type="InterPro" id="IPR015424">
    <property type="entry name" value="PyrdxlP-dep_Trfase"/>
</dbReference>
<comment type="cofactor">
    <cofactor evidence="1 11">
        <name>pyridoxal 5'-phosphate</name>
        <dbReference type="ChEBI" id="CHEBI:597326"/>
    </cofactor>
</comment>
<dbReference type="GO" id="GO:0004400">
    <property type="term" value="F:histidinol-phosphate transaminase activity"/>
    <property type="evidence" value="ECO:0007669"/>
    <property type="project" value="UniProtKB-EC"/>
</dbReference>
<evidence type="ECO:0000256" key="11">
    <source>
        <dbReference type="HAMAP-Rule" id="MF_01023"/>
    </source>
</evidence>
<dbReference type="HAMAP" id="MF_01023">
    <property type="entry name" value="HisC_aminotrans_2"/>
    <property type="match status" value="1"/>
</dbReference>
<evidence type="ECO:0000256" key="1">
    <source>
        <dbReference type="ARBA" id="ARBA00001933"/>
    </source>
</evidence>
<protein>
    <recommendedName>
        <fullName evidence="11">Histidinol-phosphate aminotransferase</fullName>
        <ecNumber evidence="11">2.6.1.9</ecNumber>
    </recommendedName>
    <alternativeName>
        <fullName evidence="11">Imidazole acetol-phosphate transaminase</fullName>
    </alternativeName>
</protein>
<evidence type="ECO:0000313" key="14">
    <source>
        <dbReference type="Proteomes" id="UP001331561"/>
    </source>
</evidence>
<evidence type="ECO:0000256" key="6">
    <source>
        <dbReference type="ARBA" id="ARBA00022605"/>
    </source>
</evidence>
<comment type="catalytic activity">
    <reaction evidence="10 11">
        <text>L-histidinol phosphate + 2-oxoglutarate = 3-(imidazol-4-yl)-2-oxopropyl phosphate + L-glutamate</text>
        <dbReference type="Rhea" id="RHEA:23744"/>
        <dbReference type="ChEBI" id="CHEBI:16810"/>
        <dbReference type="ChEBI" id="CHEBI:29985"/>
        <dbReference type="ChEBI" id="CHEBI:57766"/>
        <dbReference type="ChEBI" id="CHEBI:57980"/>
        <dbReference type="EC" id="2.6.1.9"/>
    </reaction>
</comment>
<proteinExistence type="inferred from homology"/>
<evidence type="ECO:0000259" key="12">
    <source>
        <dbReference type="Pfam" id="PF00155"/>
    </source>
</evidence>
<evidence type="ECO:0000256" key="2">
    <source>
        <dbReference type="ARBA" id="ARBA00005011"/>
    </source>
</evidence>
<dbReference type="PANTHER" id="PTHR42885">
    <property type="entry name" value="HISTIDINOL-PHOSPHATE AMINOTRANSFERASE-RELATED"/>
    <property type="match status" value="1"/>
</dbReference>
<evidence type="ECO:0000256" key="4">
    <source>
        <dbReference type="ARBA" id="ARBA00011738"/>
    </source>
</evidence>
<keyword evidence="14" id="KW-1185">Reference proteome</keyword>
<feature type="modified residue" description="N6-(pyridoxal phosphate)lysine" evidence="11">
    <location>
        <position position="217"/>
    </location>
</feature>
<comment type="caution">
    <text evidence="13">The sequence shown here is derived from an EMBL/GenBank/DDBJ whole genome shotgun (WGS) entry which is preliminary data.</text>
</comment>
<dbReference type="EC" id="2.6.1.9" evidence="11"/>
<dbReference type="EMBL" id="JAYXHS010000002">
    <property type="protein sequence ID" value="MEC5386702.1"/>
    <property type="molecule type" value="Genomic_DNA"/>
</dbReference>